<dbReference type="Proteomes" id="UP000828009">
    <property type="component" value="Segment"/>
</dbReference>
<gene>
    <name evidence="1" type="primary">gp_76846</name>
</gene>
<organism evidence="1 2">
    <name type="scientific">uncultured phage cr29_1</name>
    <dbReference type="NCBI Taxonomy" id="2986418"/>
    <lineage>
        <taxon>Viruses</taxon>
        <taxon>Duplodnaviria</taxon>
        <taxon>Heunggongvirae</taxon>
        <taxon>Uroviricota</taxon>
        <taxon>Caudoviricetes</taxon>
        <taxon>Crassvirales</taxon>
        <taxon>Suoliviridae</taxon>
        <taxon>Oafivirinae</taxon>
        <taxon>Burzaovirus</taxon>
        <taxon>Burzaovirus intestinihominis</taxon>
    </lineage>
</organism>
<evidence type="ECO:0000313" key="2">
    <source>
        <dbReference type="Proteomes" id="UP000828009"/>
    </source>
</evidence>
<name>A0AA48WWU8_9CAUD</name>
<evidence type="ECO:0000313" key="1">
    <source>
        <dbReference type="EMBL" id="QWM91124.2"/>
    </source>
</evidence>
<protein>
    <submittedName>
        <fullName evidence="1">Terminase</fullName>
    </submittedName>
</protein>
<reference evidence="1 2" key="1">
    <citation type="submission" date="2021-04" db="EMBL/GenBank/DDBJ databases">
        <authorList>
            <person name="Shkoporov A.N."/>
            <person name="Stockdale S.R."/>
            <person name="Guerin E."/>
            <person name="Ross R.P."/>
            <person name="Hill C."/>
        </authorList>
    </citation>
    <scope>NUCLEOTIDE SEQUENCE [LARGE SCALE GENOMIC DNA]</scope>
    <source>
        <strain evidence="2">cr29_1</strain>
    </source>
</reference>
<dbReference type="Gene3D" id="3.40.50.300">
    <property type="entry name" value="P-loop containing nucleotide triphosphate hydrolases"/>
    <property type="match status" value="1"/>
</dbReference>
<proteinExistence type="predicted"/>
<sequence>MIDFNQRLHDTDKFRQAAIFFQQHGCYTLAPRGTTDYNKYWEQETDRCINGYTAPDGEGITGYNYFYLNYSPIMRLKEEEYTDREGNLRKRRQRILEFPSFWDYDYYYFCAIEQAELEGKHMAVLKCRQRGYSFKGGSMLVRNYMLIPGSKNFAIASEQKFLIGDGLLTKAWQIMDFLDKHTAWAKQRLVSTRMERTSGYKITDEFGKQTEQGYLSSITGITLKNDPERVRGTRAKLVLWEEGGKFPSLLDAWRIEQPSVETDDGKAFGLMIAFGTGGTEGASFEGLKELFYKPKSYNVLSFPNIWDEGRENTECAFFVPAYSNLESFDDDGNQVYMDRDGNSYKEKAIENLIDQRNKVKDGGASQQSIDRFISERPIRPAEAVLELGKNIFPRKLLMDQLTRIRTNKKLQSMKHIVDLEWDGNGQVKATEKPSGDITNYPLKKGDKPHGSVVIWEYPVKDPPLGLYIGGCDPYDHDDSFTNSLGSTFIFKRVRAGEAWTDVIVAEYSGRPDTAEEYYENVRKLLTFYNARLLFENERKGIYPYFTNKHCDYLLADQPDKIISEVFKDSKVQRRKGCHMTKQIRAYGEGLILEWLLDEFEEGHPNVERVYSEPLIEELIENDCVRNVDRVIALCMVMIYREELYQLKVSSAKEQNKQVELFEMPLFSKQWFEEDSSTSEDGMPIFTF</sequence>
<keyword evidence="2" id="KW-1185">Reference proteome</keyword>
<dbReference type="EMBL" id="MZ130497">
    <property type="protein sequence ID" value="QWM91124.2"/>
    <property type="molecule type" value="Genomic_DNA"/>
</dbReference>
<accession>A0AA48WWU8</accession>
<dbReference type="InterPro" id="IPR027417">
    <property type="entry name" value="P-loop_NTPase"/>
</dbReference>